<name>A0A5S6QSY3_TRIMR</name>
<dbReference type="FunFam" id="4.10.410.10:FF:000017">
    <property type="entry name" value="papilin isoform X2"/>
    <property type="match status" value="1"/>
</dbReference>
<keyword evidence="7" id="KW-1185">Reference proteome</keyword>
<dbReference type="PROSITE" id="PS50279">
    <property type="entry name" value="BPTI_KUNITZ_2"/>
    <property type="match status" value="1"/>
</dbReference>
<dbReference type="InterPro" id="IPR036880">
    <property type="entry name" value="Kunitz_BPTI_sf"/>
</dbReference>
<evidence type="ECO:0000256" key="5">
    <source>
        <dbReference type="SAM" id="SignalP"/>
    </source>
</evidence>
<keyword evidence="1" id="KW-0646">Protease inhibitor</keyword>
<accession>A0A5S6QSY3</accession>
<keyword evidence="3" id="KW-1015">Disulfide bond</keyword>
<feature type="domain" description="BPTI/Kunitz inhibitor" evidence="6">
    <location>
        <begin position="48"/>
        <end position="98"/>
    </location>
</feature>
<evidence type="ECO:0000256" key="1">
    <source>
        <dbReference type="ARBA" id="ARBA00022690"/>
    </source>
</evidence>
<dbReference type="Pfam" id="PF00014">
    <property type="entry name" value="Kunitz_BPTI"/>
    <property type="match status" value="1"/>
</dbReference>
<dbReference type="PANTHER" id="PTHR10083:SF374">
    <property type="entry name" value="BPTI_KUNITZ INHIBITOR DOMAIN-CONTAINING PROTEIN"/>
    <property type="match status" value="1"/>
</dbReference>
<keyword evidence="2" id="KW-0722">Serine protease inhibitor</keyword>
<dbReference type="InterPro" id="IPR050098">
    <property type="entry name" value="TFPI/VKTCI-like"/>
</dbReference>
<dbReference type="InterPro" id="IPR020901">
    <property type="entry name" value="Prtase_inh_Kunz-CS"/>
</dbReference>
<evidence type="ECO:0000256" key="3">
    <source>
        <dbReference type="ARBA" id="ARBA00023157"/>
    </source>
</evidence>
<dbReference type="PANTHER" id="PTHR10083">
    <property type="entry name" value="KUNITZ-TYPE PROTEASE INHIBITOR-RELATED"/>
    <property type="match status" value="1"/>
</dbReference>
<feature type="chain" id="PRO_5024388336" evidence="5">
    <location>
        <begin position="19"/>
        <end position="102"/>
    </location>
</feature>
<evidence type="ECO:0000256" key="2">
    <source>
        <dbReference type="ARBA" id="ARBA00022900"/>
    </source>
</evidence>
<dbReference type="CDD" id="cd00109">
    <property type="entry name" value="Kunitz-type"/>
    <property type="match status" value="1"/>
</dbReference>
<dbReference type="GO" id="GO:0005615">
    <property type="term" value="C:extracellular space"/>
    <property type="evidence" value="ECO:0007669"/>
    <property type="project" value="TreeGrafter"/>
</dbReference>
<feature type="compositionally biased region" description="Polar residues" evidence="4">
    <location>
        <begin position="32"/>
        <end position="42"/>
    </location>
</feature>
<proteinExistence type="predicted"/>
<dbReference type="WBParaSite" id="TMUE_2000010007.1">
    <property type="protein sequence ID" value="TMUE_2000010007.1"/>
    <property type="gene ID" value="WBGene00295024"/>
</dbReference>
<dbReference type="PROSITE" id="PS00280">
    <property type="entry name" value="BPTI_KUNITZ_1"/>
    <property type="match status" value="1"/>
</dbReference>
<dbReference type="STRING" id="70415.A0A5S6QSY3"/>
<evidence type="ECO:0000313" key="7">
    <source>
        <dbReference type="Proteomes" id="UP000046395"/>
    </source>
</evidence>
<feature type="region of interest" description="Disordered" evidence="4">
    <location>
        <begin position="25"/>
        <end position="47"/>
    </location>
</feature>
<dbReference type="InterPro" id="IPR002223">
    <property type="entry name" value="Kunitz_BPTI"/>
</dbReference>
<dbReference type="Proteomes" id="UP000046395">
    <property type="component" value="Unassembled WGS sequence"/>
</dbReference>
<evidence type="ECO:0000313" key="8">
    <source>
        <dbReference type="WBParaSite" id="TMUE_2000010007.1"/>
    </source>
</evidence>
<dbReference type="SUPFAM" id="SSF57362">
    <property type="entry name" value="BPTI-like"/>
    <property type="match status" value="1"/>
</dbReference>
<dbReference type="PRINTS" id="PR00759">
    <property type="entry name" value="BASICPTASE"/>
</dbReference>
<feature type="signal peptide" evidence="5">
    <location>
        <begin position="1"/>
        <end position="18"/>
    </location>
</feature>
<keyword evidence="5" id="KW-0732">Signal</keyword>
<dbReference type="SMART" id="SM00131">
    <property type="entry name" value="KU"/>
    <property type="match status" value="1"/>
</dbReference>
<reference evidence="8" key="1">
    <citation type="submission" date="2019-12" db="UniProtKB">
        <authorList>
            <consortium name="WormBaseParasite"/>
        </authorList>
    </citation>
    <scope>IDENTIFICATION</scope>
</reference>
<dbReference type="AlphaFoldDB" id="A0A5S6QSY3"/>
<protein>
    <submittedName>
        <fullName evidence="8">BPTI/Kunitz inhibitor domain-containing protein</fullName>
    </submittedName>
</protein>
<sequence length="102" mass="11093">MQKITFLVCLSIAGTVLSDRYFSSFSSSSSSKLDLSQGSTQDESGETCKLPPVAGPCLRVISRWYYDSVSGLCRTFLYGGCNGNSNNFENEQLCEQKCGPVP</sequence>
<dbReference type="Gene3D" id="4.10.410.10">
    <property type="entry name" value="Pancreatic trypsin inhibitor Kunitz domain"/>
    <property type="match status" value="1"/>
</dbReference>
<organism evidence="7 8">
    <name type="scientific">Trichuris muris</name>
    <name type="common">Mouse whipworm</name>
    <dbReference type="NCBI Taxonomy" id="70415"/>
    <lineage>
        <taxon>Eukaryota</taxon>
        <taxon>Metazoa</taxon>
        <taxon>Ecdysozoa</taxon>
        <taxon>Nematoda</taxon>
        <taxon>Enoplea</taxon>
        <taxon>Dorylaimia</taxon>
        <taxon>Trichinellida</taxon>
        <taxon>Trichuridae</taxon>
        <taxon>Trichuris</taxon>
    </lineage>
</organism>
<dbReference type="GO" id="GO:0004867">
    <property type="term" value="F:serine-type endopeptidase inhibitor activity"/>
    <property type="evidence" value="ECO:0007669"/>
    <property type="project" value="UniProtKB-KW"/>
</dbReference>
<evidence type="ECO:0000256" key="4">
    <source>
        <dbReference type="SAM" id="MobiDB-lite"/>
    </source>
</evidence>
<evidence type="ECO:0000259" key="6">
    <source>
        <dbReference type="PROSITE" id="PS50279"/>
    </source>
</evidence>